<evidence type="ECO:0000256" key="3">
    <source>
        <dbReference type="ARBA" id="ARBA00022516"/>
    </source>
</evidence>
<keyword evidence="10" id="KW-0560">Oxidoreductase</keyword>
<comment type="catalytic activity">
    <reaction evidence="9 10">
        <text>a long-chain fatty acyl-CoA + 2 NADPH + 2 H(+) = a long-chain primary fatty alcohol + 2 NADP(+) + CoA</text>
        <dbReference type="Rhea" id="RHEA:52716"/>
        <dbReference type="ChEBI" id="CHEBI:15378"/>
        <dbReference type="ChEBI" id="CHEBI:57287"/>
        <dbReference type="ChEBI" id="CHEBI:57783"/>
        <dbReference type="ChEBI" id="CHEBI:58349"/>
        <dbReference type="ChEBI" id="CHEBI:77396"/>
        <dbReference type="ChEBI" id="CHEBI:83139"/>
        <dbReference type="EC" id="1.2.1.84"/>
    </reaction>
</comment>
<sequence length="379" mass="42714">MEGGIQEFYNGKSILITGFTGFMGKILAEKLLRSCHQINKVYVLIRGKRNKTFRQRFEDVIKIQLFDRLKSEKPGVLESKLVPMNGDIGDEELGLSQEDRELLRSEVGVVFHVAATVRFNEPLTSAVKQNTVGTSTLVQLALTMPNLKGFVHVSSTYCNCDRDVVEEVMYPEHADWRMMQSIIDNIDPTIVNVMGKKYIGNLPNAYIFSKSMAEHVVWEQRYKIPVVILRPSIVVSTLNDPVPGWVDTYNGPIGITSAIGQGIIRTAFLDNSITPDFMAADLAIKGIIVAAWARAMCKDPDEKCHIYNASSQKKSLTCKQMIEIGLDAINKYPLENSVWHYSKHLTNSIFWFTINVWLFHVIPALIIDSILKMTGKKPM</sequence>
<feature type="domain" description="Thioester reductase (TE)" evidence="11">
    <location>
        <begin position="16"/>
        <end position="286"/>
    </location>
</feature>
<keyword evidence="5 10" id="KW-0521">NADP</keyword>
<keyword evidence="6 10" id="KW-1133">Transmembrane helix</keyword>
<comment type="similarity">
    <text evidence="2 10">Belongs to the fatty acyl-CoA reductase family.</text>
</comment>
<name>A0ABD0Z5T3_9HEMI</name>
<dbReference type="GO" id="GO:1901568">
    <property type="term" value="P:fatty acid derivative metabolic process"/>
    <property type="evidence" value="ECO:0007669"/>
    <property type="project" value="UniProtKB-ARBA"/>
</dbReference>
<evidence type="ECO:0000313" key="13">
    <source>
        <dbReference type="Proteomes" id="UP001558652"/>
    </source>
</evidence>
<keyword evidence="3 10" id="KW-0444">Lipid biosynthesis</keyword>
<evidence type="ECO:0000313" key="12">
    <source>
        <dbReference type="EMBL" id="KAL1139872.1"/>
    </source>
</evidence>
<proteinExistence type="inferred from homology"/>
<dbReference type="FunFam" id="3.40.50.720:FF:000143">
    <property type="entry name" value="Fatty acyl-CoA reductase"/>
    <property type="match status" value="1"/>
</dbReference>
<dbReference type="SUPFAM" id="SSF51735">
    <property type="entry name" value="NAD(P)-binding Rossmann-fold domains"/>
    <property type="match status" value="1"/>
</dbReference>
<dbReference type="PANTHER" id="PTHR11011:SF24">
    <property type="entry name" value="FATTY ACYL-COA REDUCTASE"/>
    <property type="match status" value="1"/>
</dbReference>
<evidence type="ECO:0000256" key="7">
    <source>
        <dbReference type="ARBA" id="ARBA00023098"/>
    </source>
</evidence>
<comment type="function">
    <text evidence="10">Catalyzes the reduction of fatty acyl-CoA to fatty alcohols.</text>
</comment>
<evidence type="ECO:0000256" key="2">
    <source>
        <dbReference type="ARBA" id="ARBA00005928"/>
    </source>
</evidence>
<dbReference type="Pfam" id="PF07993">
    <property type="entry name" value="NAD_binding_4"/>
    <property type="match status" value="1"/>
</dbReference>
<dbReference type="EMBL" id="JBFDAA010000002">
    <property type="protein sequence ID" value="KAL1139872.1"/>
    <property type="molecule type" value="Genomic_DNA"/>
</dbReference>
<keyword evidence="8 10" id="KW-0472">Membrane</keyword>
<dbReference type="InterPro" id="IPR036291">
    <property type="entry name" value="NAD(P)-bd_dom_sf"/>
</dbReference>
<accession>A0ABD0Z5T3</accession>
<dbReference type="GO" id="GO:0102965">
    <property type="term" value="F:alcohol-forming long-chain fatty acyl-CoA reductase activity"/>
    <property type="evidence" value="ECO:0007669"/>
    <property type="project" value="UniProtKB-EC"/>
</dbReference>
<dbReference type="InterPro" id="IPR013120">
    <property type="entry name" value="FAR_NAD-bd"/>
</dbReference>
<dbReference type="Proteomes" id="UP001558652">
    <property type="component" value="Unassembled WGS sequence"/>
</dbReference>
<dbReference type="InterPro" id="IPR026055">
    <property type="entry name" value="FAR"/>
</dbReference>
<feature type="transmembrane region" description="Helical" evidence="10">
    <location>
        <begin position="349"/>
        <end position="371"/>
    </location>
</feature>
<reference evidence="12 13" key="1">
    <citation type="submission" date="2024-07" db="EMBL/GenBank/DDBJ databases">
        <title>Chromosome-level genome assembly of the water stick insect Ranatra chinensis (Heteroptera: Nepidae).</title>
        <authorList>
            <person name="Liu X."/>
        </authorList>
    </citation>
    <scope>NUCLEOTIDE SEQUENCE [LARGE SCALE GENOMIC DNA]</scope>
    <source>
        <strain evidence="12">Cailab_2021Rc</strain>
        <tissue evidence="12">Muscle</tissue>
    </source>
</reference>
<organism evidence="12 13">
    <name type="scientific">Ranatra chinensis</name>
    <dbReference type="NCBI Taxonomy" id="642074"/>
    <lineage>
        <taxon>Eukaryota</taxon>
        <taxon>Metazoa</taxon>
        <taxon>Ecdysozoa</taxon>
        <taxon>Arthropoda</taxon>
        <taxon>Hexapoda</taxon>
        <taxon>Insecta</taxon>
        <taxon>Pterygota</taxon>
        <taxon>Neoptera</taxon>
        <taxon>Paraneoptera</taxon>
        <taxon>Hemiptera</taxon>
        <taxon>Heteroptera</taxon>
        <taxon>Panheteroptera</taxon>
        <taxon>Nepomorpha</taxon>
        <taxon>Nepidae</taxon>
        <taxon>Ranatrinae</taxon>
        <taxon>Ranatra</taxon>
    </lineage>
</organism>
<evidence type="ECO:0000256" key="4">
    <source>
        <dbReference type="ARBA" id="ARBA00022692"/>
    </source>
</evidence>
<dbReference type="AlphaFoldDB" id="A0ABD0Z5T3"/>
<dbReference type="EC" id="1.2.1.84" evidence="10"/>
<evidence type="ECO:0000256" key="9">
    <source>
        <dbReference type="ARBA" id="ARBA00052530"/>
    </source>
</evidence>
<keyword evidence="13" id="KW-1185">Reference proteome</keyword>
<evidence type="ECO:0000259" key="11">
    <source>
        <dbReference type="Pfam" id="PF07993"/>
    </source>
</evidence>
<comment type="caution">
    <text evidence="12">The sequence shown here is derived from an EMBL/GenBank/DDBJ whole genome shotgun (WGS) entry which is preliminary data.</text>
</comment>
<evidence type="ECO:0000256" key="8">
    <source>
        <dbReference type="ARBA" id="ARBA00023136"/>
    </source>
</evidence>
<dbReference type="PANTHER" id="PTHR11011">
    <property type="entry name" value="MALE STERILITY PROTEIN 2-RELATED"/>
    <property type="match status" value="1"/>
</dbReference>
<evidence type="ECO:0000256" key="6">
    <source>
        <dbReference type="ARBA" id="ARBA00022989"/>
    </source>
</evidence>
<dbReference type="Gene3D" id="3.40.50.720">
    <property type="entry name" value="NAD(P)-binding Rossmann-like Domain"/>
    <property type="match status" value="1"/>
</dbReference>
<protein>
    <recommendedName>
        <fullName evidence="10">Fatty acyl-CoA reductase</fullName>
        <ecNumber evidence="10">1.2.1.84</ecNumber>
    </recommendedName>
</protein>
<gene>
    <name evidence="12" type="ORF">AAG570_006849</name>
</gene>
<dbReference type="CDD" id="cd05236">
    <property type="entry name" value="FAR-N_SDR_e"/>
    <property type="match status" value="1"/>
</dbReference>
<keyword evidence="4 10" id="KW-0812">Transmembrane</keyword>
<keyword evidence="7 10" id="KW-0443">Lipid metabolism</keyword>
<dbReference type="GO" id="GO:0016020">
    <property type="term" value="C:membrane"/>
    <property type="evidence" value="ECO:0007669"/>
    <property type="project" value="UniProtKB-SubCell"/>
</dbReference>
<evidence type="ECO:0000256" key="1">
    <source>
        <dbReference type="ARBA" id="ARBA00004141"/>
    </source>
</evidence>
<evidence type="ECO:0000256" key="5">
    <source>
        <dbReference type="ARBA" id="ARBA00022857"/>
    </source>
</evidence>
<evidence type="ECO:0000256" key="10">
    <source>
        <dbReference type="RuleBase" id="RU363097"/>
    </source>
</evidence>
<comment type="subcellular location">
    <subcellularLocation>
        <location evidence="1">Membrane</location>
        <topology evidence="1">Multi-pass membrane protein</topology>
    </subcellularLocation>
</comment>